<accession>A0A0H5Q3G2</accession>
<evidence type="ECO:0000256" key="1">
    <source>
        <dbReference type="SAM" id="Phobius"/>
    </source>
</evidence>
<proteinExistence type="predicted"/>
<keyword evidence="1" id="KW-0812">Transmembrane</keyword>
<reference evidence="2" key="2">
    <citation type="submission" date="2015-07" db="EMBL/GenBank/DDBJ databases">
        <title>Plasmids, circular viruses and viroids from rat gut.</title>
        <authorList>
            <person name="Jorgensen T.J."/>
            <person name="Hansen M.A."/>
            <person name="Xu Z."/>
            <person name="Tabak M.A."/>
            <person name="Sorensen S.J."/>
            <person name="Hansen L.H."/>
        </authorList>
    </citation>
    <scope>NUCLEOTIDE SEQUENCE</scope>
    <source>
        <strain evidence="2">RGFK1165</strain>
    </source>
</reference>
<keyword evidence="1" id="KW-1133">Transmembrane helix</keyword>
<dbReference type="EMBL" id="LN853742">
    <property type="protein sequence ID" value="CRY96601.1"/>
    <property type="molecule type" value="Genomic_DNA"/>
</dbReference>
<sequence>MESVDCGEPIIWEMTEEPTWWDEDLYGEWEPGFLLGCASIGIVFPTIPIGAAALLDLLWPDEWGPVPPG</sequence>
<reference evidence="2" key="1">
    <citation type="submission" date="2015-06" db="EMBL/GenBank/DDBJ databases">
        <authorList>
            <person name="Joergensen T."/>
        </authorList>
    </citation>
    <scope>NUCLEOTIDE SEQUENCE</scope>
    <source>
        <strain evidence="2">RGFK1165</strain>
    </source>
</reference>
<dbReference type="AlphaFoldDB" id="A0A0H5Q3G2"/>
<evidence type="ECO:0000313" key="2">
    <source>
        <dbReference type="EMBL" id="CRY96601.1"/>
    </source>
</evidence>
<name>A0A0H5Q3G2_9ZZZZ</name>
<protein>
    <submittedName>
        <fullName evidence="2">Uncharacterized protein</fullName>
    </submittedName>
</protein>
<feature type="transmembrane region" description="Helical" evidence="1">
    <location>
        <begin position="33"/>
        <end position="55"/>
    </location>
</feature>
<organism evidence="2">
    <name type="scientific">uncultured prokaryote</name>
    <dbReference type="NCBI Taxonomy" id="198431"/>
    <lineage>
        <taxon>unclassified sequences</taxon>
        <taxon>environmental samples</taxon>
    </lineage>
</organism>
<keyword evidence="1" id="KW-0472">Membrane</keyword>